<accession>A0ACB8DZL2</accession>
<comment type="caution">
    <text evidence="1">The sequence shown here is derived from an EMBL/GenBank/DDBJ whole genome shotgun (WGS) entry which is preliminary data.</text>
</comment>
<dbReference type="Proteomes" id="UP000821865">
    <property type="component" value="Chromosome 1"/>
</dbReference>
<sequence length="217" mass="23908">MNGDSMQDLVSTPPMHLIDFCSMPMRYDGVVATMPTHYGPSSGAAASQMATPPQPPFSPVNSVVEPAHNTRSKRASMESCMRPQCYICGKKFENPMHLHTHMELHAPFTGEAKTWSEDNSPVLCYGHKLALTDDIARQARPILGRQPSSEKPAFHRAMRKKHIKADTKSEDDGLEPRKAQFLADSNKLSLVVLCPKSPPQGQKRGLGLPGNLLHSKQ</sequence>
<evidence type="ECO:0000313" key="1">
    <source>
        <dbReference type="EMBL" id="KAH7980067.1"/>
    </source>
</evidence>
<proteinExistence type="predicted"/>
<evidence type="ECO:0000313" key="2">
    <source>
        <dbReference type="Proteomes" id="UP000821865"/>
    </source>
</evidence>
<keyword evidence="2" id="KW-1185">Reference proteome</keyword>
<reference evidence="1" key="1">
    <citation type="submission" date="2020-05" db="EMBL/GenBank/DDBJ databases">
        <title>Large-scale comparative analyses of tick genomes elucidate their genetic diversity and vector capacities.</title>
        <authorList>
            <person name="Jia N."/>
            <person name="Wang J."/>
            <person name="Shi W."/>
            <person name="Du L."/>
            <person name="Sun Y."/>
            <person name="Zhan W."/>
            <person name="Jiang J."/>
            <person name="Wang Q."/>
            <person name="Zhang B."/>
            <person name="Ji P."/>
            <person name="Sakyi L.B."/>
            <person name="Cui X."/>
            <person name="Yuan T."/>
            <person name="Jiang B."/>
            <person name="Yang W."/>
            <person name="Lam T.T.-Y."/>
            <person name="Chang Q."/>
            <person name="Ding S."/>
            <person name="Wang X."/>
            <person name="Zhu J."/>
            <person name="Ruan X."/>
            <person name="Zhao L."/>
            <person name="Wei J."/>
            <person name="Que T."/>
            <person name="Du C."/>
            <person name="Cheng J."/>
            <person name="Dai P."/>
            <person name="Han X."/>
            <person name="Huang E."/>
            <person name="Gao Y."/>
            <person name="Liu J."/>
            <person name="Shao H."/>
            <person name="Ye R."/>
            <person name="Li L."/>
            <person name="Wei W."/>
            <person name="Wang X."/>
            <person name="Wang C."/>
            <person name="Yang T."/>
            <person name="Huo Q."/>
            <person name="Li W."/>
            <person name="Guo W."/>
            <person name="Chen H."/>
            <person name="Zhou L."/>
            <person name="Ni X."/>
            <person name="Tian J."/>
            <person name="Zhou Y."/>
            <person name="Sheng Y."/>
            <person name="Liu T."/>
            <person name="Pan Y."/>
            <person name="Xia L."/>
            <person name="Li J."/>
            <person name="Zhao F."/>
            <person name="Cao W."/>
        </authorList>
    </citation>
    <scope>NUCLEOTIDE SEQUENCE</scope>
    <source>
        <strain evidence="1">Dsil-2018</strain>
    </source>
</reference>
<name>A0ACB8DZL2_DERSI</name>
<dbReference type="EMBL" id="CM023470">
    <property type="protein sequence ID" value="KAH7980067.1"/>
    <property type="molecule type" value="Genomic_DNA"/>
</dbReference>
<organism evidence="1 2">
    <name type="scientific">Dermacentor silvarum</name>
    <name type="common">Tick</name>
    <dbReference type="NCBI Taxonomy" id="543639"/>
    <lineage>
        <taxon>Eukaryota</taxon>
        <taxon>Metazoa</taxon>
        <taxon>Ecdysozoa</taxon>
        <taxon>Arthropoda</taxon>
        <taxon>Chelicerata</taxon>
        <taxon>Arachnida</taxon>
        <taxon>Acari</taxon>
        <taxon>Parasitiformes</taxon>
        <taxon>Ixodida</taxon>
        <taxon>Ixodoidea</taxon>
        <taxon>Ixodidae</taxon>
        <taxon>Rhipicephalinae</taxon>
        <taxon>Dermacentor</taxon>
    </lineage>
</organism>
<gene>
    <name evidence="1" type="ORF">HPB49_012933</name>
</gene>
<protein>
    <submittedName>
        <fullName evidence="1">Uncharacterized protein</fullName>
    </submittedName>
</protein>